<gene>
    <name evidence="1" type="ORF">NCTC9935_01220</name>
</gene>
<dbReference type="InterPro" id="IPR053913">
    <property type="entry name" value="NADAR-DarT1"/>
</dbReference>
<proteinExistence type="predicted"/>
<dbReference type="EMBL" id="UAPR01000003">
    <property type="protein sequence ID" value="SPT55711.1"/>
    <property type="molecule type" value="Genomic_DNA"/>
</dbReference>
<protein>
    <submittedName>
        <fullName evidence="1">Uncharacterized protein</fullName>
    </submittedName>
</protein>
<organism evidence="1 2">
    <name type="scientific">Schaalia odontolytica</name>
    <dbReference type="NCBI Taxonomy" id="1660"/>
    <lineage>
        <taxon>Bacteria</taxon>
        <taxon>Bacillati</taxon>
        <taxon>Actinomycetota</taxon>
        <taxon>Actinomycetes</taxon>
        <taxon>Actinomycetales</taxon>
        <taxon>Actinomycetaceae</taxon>
        <taxon>Schaalia</taxon>
    </lineage>
</organism>
<keyword evidence="2" id="KW-1185">Reference proteome</keyword>
<dbReference type="Proteomes" id="UP000250192">
    <property type="component" value="Unassembled WGS sequence"/>
</dbReference>
<dbReference type="RefSeq" id="WP_111823749.1">
    <property type="nucleotide sequence ID" value="NZ_CBDERX010000081.1"/>
</dbReference>
<name>A0A2X0VPQ6_9ACTO</name>
<evidence type="ECO:0000313" key="2">
    <source>
        <dbReference type="Proteomes" id="UP000250192"/>
    </source>
</evidence>
<reference evidence="1 2" key="1">
    <citation type="submission" date="2018-06" db="EMBL/GenBank/DDBJ databases">
        <authorList>
            <consortium name="Pathogen Informatics"/>
            <person name="Doyle S."/>
        </authorList>
    </citation>
    <scope>NUCLEOTIDE SEQUENCE [LARGE SCALE GENOMIC DNA]</scope>
    <source>
        <strain evidence="1 2">NCTC9935</strain>
    </source>
</reference>
<dbReference type="OrthoDB" id="3255715at2"/>
<dbReference type="GeneID" id="93758842"/>
<evidence type="ECO:0000313" key="1">
    <source>
        <dbReference type="EMBL" id="SPT55711.1"/>
    </source>
</evidence>
<dbReference type="AlphaFoldDB" id="A0A2X0VPQ6"/>
<accession>A0A2X0VPQ6</accession>
<dbReference type="Pfam" id="PF22397">
    <property type="entry name" value="NADAR-DarT1"/>
    <property type="match status" value="1"/>
</dbReference>
<sequence>MARRLVFVPDSESPYVSELSVDFEHLSGSSIQQKQRSIASLHASYVAKFPSSRVLEVSSKSARDLGVQLSAFNLMIAHPGRGSYSVECAFQASKVFAHGGPFVDLFDVSSRAAKTDRRLRESGKLVGFKYFAHEFPLEPKTYFYDWLYASALCRDDKLVEQVMMFDAFTDIEHNPERSINCQARTVAKVVGLARAGLLEDALQSPRAFLELGYQ</sequence>